<dbReference type="InterPro" id="IPR036197">
    <property type="entry name" value="NarG-like_sf"/>
</dbReference>
<dbReference type="SUPFAM" id="SSF103501">
    <property type="entry name" value="Respiratory nitrate reductase 1 gamma chain"/>
    <property type="match status" value="1"/>
</dbReference>
<evidence type="ECO:0000256" key="1">
    <source>
        <dbReference type="SAM" id="Phobius"/>
    </source>
</evidence>
<reference evidence="2 3" key="1">
    <citation type="submission" date="2022-09" db="EMBL/GenBank/DDBJ databases">
        <title>Draft genome of isolate Be4.</title>
        <authorList>
            <person name="Sanchez-Castro I."/>
            <person name="Martinez-Rodriguez P."/>
            <person name="Descostes M."/>
            <person name="Merroun M."/>
        </authorList>
    </citation>
    <scope>NUCLEOTIDE SEQUENCE [LARGE SCALE GENOMIC DNA]</scope>
    <source>
        <strain evidence="2 3">Be4</strain>
    </source>
</reference>
<feature type="transmembrane region" description="Helical" evidence="1">
    <location>
        <begin position="355"/>
        <end position="376"/>
    </location>
</feature>
<gene>
    <name evidence="2" type="primary">tcuB</name>
    <name evidence="2" type="ORF">N0K08_12890</name>
</gene>
<feature type="transmembrane region" description="Helical" evidence="1">
    <location>
        <begin position="134"/>
        <end position="154"/>
    </location>
</feature>
<dbReference type="NCBIfam" id="TIGR02484">
    <property type="entry name" value="CitB"/>
    <property type="match status" value="1"/>
</dbReference>
<accession>A0ABT2PM24</accession>
<dbReference type="EMBL" id="JAODYH010000005">
    <property type="protein sequence ID" value="MCT9811539.1"/>
    <property type="molecule type" value="Genomic_DNA"/>
</dbReference>
<dbReference type="RefSeq" id="WP_261500781.1">
    <property type="nucleotide sequence ID" value="NZ_JAODYH010000005.1"/>
</dbReference>
<keyword evidence="3" id="KW-1185">Reference proteome</keyword>
<feature type="transmembrane region" description="Helical" evidence="1">
    <location>
        <begin position="331"/>
        <end position="349"/>
    </location>
</feature>
<dbReference type="SUPFAM" id="SSF54862">
    <property type="entry name" value="4Fe-4S ferredoxins"/>
    <property type="match status" value="1"/>
</dbReference>
<feature type="transmembrane region" description="Helical" evidence="1">
    <location>
        <begin position="291"/>
        <end position="311"/>
    </location>
</feature>
<comment type="caution">
    <text evidence="2">The sequence shown here is derived from an EMBL/GenBank/DDBJ whole genome shotgun (WGS) entry which is preliminary data.</text>
</comment>
<evidence type="ECO:0000313" key="3">
    <source>
        <dbReference type="Proteomes" id="UP001525968"/>
    </source>
</evidence>
<feature type="transmembrane region" description="Helical" evidence="1">
    <location>
        <begin position="258"/>
        <end position="279"/>
    </location>
</feature>
<protein>
    <submittedName>
        <fullName evidence="2">Tricarballylate utilization 4Fe-4S protein TcuB</fullName>
    </submittedName>
</protein>
<proteinExistence type="predicted"/>
<feature type="transmembrane region" description="Helical" evidence="1">
    <location>
        <begin position="174"/>
        <end position="197"/>
    </location>
</feature>
<keyword evidence="1" id="KW-0472">Membrane</keyword>
<sequence length="407" mass="43908">MQTLQSLTEDAKALANGLPVAAARSPAKVIPIQVISAKDEVARALQICNACRYCEGFCAVFPAMTRRLEFGTADVHYLANLCHNCGACLHACQYAPPHEFAVNIPKAMAEVRGKTYADYAWPPALGSLYQRNGLTLSLALVAALTLFLVLAVVLQGNGLAALWGADLGGNFYRLFPHNLLVGMFAPVFLFVVFALFMGVRRFWTEIKPATSGVDVGSAAAAEATSDVLRLKYLDGGHGQGCNNEDDAYTQQRRRCHHLTFYGFMLCFAATGLATVYHYVFGWAAPYDLPSLPKILGAVGGVSLMLGTAGLWRLNFKRHPQHGDARQKPMDLGFIALLFVVSASGLALWLGRGTPALALLLCLHLGAVMALFATLPYGKFAHGVFRSAALLRHNTEKRQPNPIGLGAD</sequence>
<dbReference type="Proteomes" id="UP001525968">
    <property type="component" value="Unassembled WGS sequence"/>
</dbReference>
<keyword evidence="1" id="KW-1133">Transmembrane helix</keyword>
<evidence type="ECO:0000313" key="2">
    <source>
        <dbReference type="EMBL" id="MCT9811539.1"/>
    </source>
</evidence>
<name>A0ABT2PM24_9BURK</name>
<dbReference type="InterPro" id="IPR012830">
    <property type="entry name" value="Citrate_utilization_prot_B"/>
</dbReference>
<organism evidence="2 3">
    <name type="scientific">Acidovorax bellezanensis</name>
    <dbReference type="NCBI Taxonomy" id="2976702"/>
    <lineage>
        <taxon>Bacteria</taxon>
        <taxon>Pseudomonadati</taxon>
        <taxon>Pseudomonadota</taxon>
        <taxon>Betaproteobacteria</taxon>
        <taxon>Burkholderiales</taxon>
        <taxon>Comamonadaceae</taxon>
        <taxon>Acidovorax</taxon>
    </lineage>
</organism>
<keyword evidence="1" id="KW-0812">Transmembrane</keyword>
<dbReference type="NCBIfam" id="NF011607">
    <property type="entry name" value="PRK15033.1"/>
    <property type="match status" value="1"/>
</dbReference>